<dbReference type="VEuPathDB" id="FungiDB:MYCFIDRAFT_180061"/>
<feature type="compositionally biased region" description="Low complexity" evidence="1">
    <location>
        <begin position="860"/>
        <end position="882"/>
    </location>
</feature>
<gene>
    <name evidence="2" type="ORF">MYCFIDRAFT_180061</name>
</gene>
<evidence type="ECO:0000256" key="1">
    <source>
        <dbReference type="SAM" id="MobiDB-lite"/>
    </source>
</evidence>
<organism evidence="2 3">
    <name type="scientific">Pseudocercospora fijiensis (strain CIRAD86)</name>
    <name type="common">Black leaf streak disease fungus</name>
    <name type="synonym">Mycosphaerella fijiensis</name>
    <dbReference type="NCBI Taxonomy" id="383855"/>
    <lineage>
        <taxon>Eukaryota</taxon>
        <taxon>Fungi</taxon>
        <taxon>Dikarya</taxon>
        <taxon>Ascomycota</taxon>
        <taxon>Pezizomycotina</taxon>
        <taxon>Dothideomycetes</taxon>
        <taxon>Dothideomycetidae</taxon>
        <taxon>Mycosphaerellales</taxon>
        <taxon>Mycosphaerellaceae</taxon>
        <taxon>Pseudocercospora</taxon>
    </lineage>
</organism>
<feature type="compositionally biased region" description="Basic and acidic residues" evidence="1">
    <location>
        <begin position="885"/>
        <end position="895"/>
    </location>
</feature>
<dbReference type="Proteomes" id="UP000016932">
    <property type="component" value="Unassembled WGS sequence"/>
</dbReference>
<protein>
    <submittedName>
        <fullName evidence="2">Uncharacterized protein</fullName>
    </submittedName>
</protein>
<evidence type="ECO:0000313" key="2">
    <source>
        <dbReference type="EMBL" id="EME77184.1"/>
    </source>
</evidence>
<name>M2ZDL0_PSEFD</name>
<dbReference type="HOGENOM" id="CLU_277736_0_0_1"/>
<dbReference type="AlphaFoldDB" id="M2ZDL0"/>
<dbReference type="GeneID" id="19334277"/>
<evidence type="ECO:0000313" key="3">
    <source>
        <dbReference type="Proteomes" id="UP000016932"/>
    </source>
</evidence>
<dbReference type="EMBL" id="KB446567">
    <property type="protein sequence ID" value="EME77184.1"/>
    <property type="molecule type" value="Genomic_DNA"/>
</dbReference>
<keyword evidence="3" id="KW-1185">Reference proteome</keyword>
<accession>M2ZDL0</accession>
<dbReference type="RefSeq" id="XP_007932231.1">
    <property type="nucleotide sequence ID" value="XM_007934040.1"/>
</dbReference>
<sequence>MRKTAKRRRSPTIALLTEEEQRVLARQVLDEQDFNQQQVLDEHAEDASGQSLRDLRISVPDFINMYTSPSGPDTYVQNRKKAIRKDLKELVGKPLFDEYDPERSMQRPDKKDIAVAIKEDTPNRYEFWREDAAEEMLGRLMPNKRSGEWKRNTPVDKRNLDQERVIMIDTFGVFVVTAGAKHRCIKVPKILNVAGSYAINAKAGRQAVFDLAQDPHFVVAYHKLSRPDIKHDQTLGNIDSTFNLTTSLSAEASSVTEQGLTEDKLHHLRQSQREHCEILHGPCPASPPGSPPAPAYNCVAWSDYRNIIASALGDIQKMLEAGQDPAAVLSAEGQAEADTKWREQKPLERRRHRLSVLKSTRYDLQEHIRSQCARLPLLLPPTVPGIKELDPREPEKLFLMDVSVNDETSDEGTILNLRHKEDDSEKLLVVVVGDQIAMERCRKSEAGNERREWLSLNRVLTLLRTYYPKSEPGQELARSFFKDAQPPGLPNSECDEKQFSIVAMFSDESMKRSSLGDIAGHSSLLHKKTWIHKKALPRQRFTIVPDNAFITQSRFLIDNSVDRCRLLSLSRRLQDSSIYGREMMWLHCLLTDGIADLEVQEALRGTAVWNISGNSVETYNSDYSLDMKAYMTSTHEVIAATVRRSALKREYKDFLRSMFEPGIGVTSTNSHSAENKPLWRDDIGIEKLVYFVKQVSHANYAGLVTDHGDLEDAVLNQEVAEEYGLCLRNNAGAMGGGRGLETSATDDHKQRVDNFTGPRHHSSAADRHHPRLQHLGFAVAIMNPFPAASEEIDDAFSGVFHLTAADEKVLMLQTENLPALEEERTTLQPLCYHLHALALGSTHHSKERWRRSNAGLLKAASSSSSITSSSPTTSASSSLESAAAEEERWAAKSDEMKSLHSHAGWRCWPKDGQIAGEYPEECKRKYDCRNNTRKHHSGLATTLKTLHDNASAIATVTPTRRRITIGLRLRKLTDFCAPHILPISNRQWANESRRHYTTSTFSGAAACRRTLASTRVLTLNHTAYRLFMLLMFQSSVSFLDRTVGVCIALHLAFSSLSRRVEGVIRTVSSRAHLTKSSVVSHLEASRYSAHAPSVVVFVLLRATFRSTSASCIRGWGFWESGRSREGILALELLCFDTRAEV</sequence>
<reference evidence="2 3" key="1">
    <citation type="journal article" date="2012" name="PLoS Pathog.">
        <title>Diverse lifestyles and strategies of plant pathogenesis encoded in the genomes of eighteen Dothideomycetes fungi.</title>
        <authorList>
            <person name="Ohm R.A."/>
            <person name="Feau N."/>
            <person name="Henrissat B."/>
            <person name="Schoch C.L."/>
            <person name="Horwitz B.A."/>
            <person name="Barry K.W."/>
            <person name="Condon B.J."/>
            <person name="Copeland A.C."/>
            <person name="Dhillon B."/>
            <person name="Glaser F."/>
            <person name="Hesse C.N."/>
            <person name="Kosti I."/>
            <person name="LaButti K."/>
            <person name="Lindquist E.A."/>
            <person name="Lucas S."/>
            <person name="Salamov A.A."/>
            <person name="Bradshaw R.E."/>
            <person name="Ciuffetti L."/>
            <person name="Hamelin R.C."/>
            <person name="Kema G.H.J."/>
            <person name="Lawrence C."/>
            <person name="Scott J.A."/>
            <person name="Spatafora J.W."/>
            <person name="Turgeon B.G."/>
            <person name="de Wit P.J.G.M."/>
            <person name="Zhong S."/>
            <person name="Goodwin S.B."/>
            <person name="Grigoriev I.V."/>
        </authorList>
    </citation>
    <scope>NUCLEOTIDE SEQUENCE [LARGE SCALE GENOMIC DNA]</scope>
    <source>
        <strain evidence="2 3">CIRAD86</strain>
    </source>
</reference>
<dbReference type="KEGG" id="pfj:MYCFIDRAFT_180061"/>
<proteinExistence type="predicted"/>
<feature type="region of interest" description="Disordered" evidence="1">
    <location>
        <begin position="860"/>
        <end position="895"/>
    </location>
</feature>